<evidence type="ECO:0000313" key="16">
    <source>
        <dbReference type="Proteomes" id="UP000001449"/>
    </source>
</evidence>
<keyword evidence="16" id="KW-1185">Reference proteome</keyword>
<gene>
    <name evidence="15" type="ORF">THAPSDRAFT_2024</name>
</gene>
<reference evidence="15 16" key="2">
    <citation type="journal article" date="2008" name="Nature">
        <title>The Phaeodactylum genome reveals the evolutionary history of diatom genomes.</title>
        <authorList>
            <person name="Bowler C."/>
            <person name="Allen A.E."/>
            <person name="Badger J.H."/>
            <person name="Grimwood J."/>
            <person name="Jabbari K."/>
            <person name="Kuo A."/>
            <person name="Maheswari U."/>
            <person name="Martens C."/>
            <person name="Maumus F."/>
            <person name="Otillar R.P."/>
            <person name="Rayko E."/>
            <person name="Salamov A."/>
            <person name="Vandepoele K."/>
            <person name="Beszteri B."/>
            <person name="Gruber A."/>
            <person name="Heijde M."/>
            <person name="Katinka M."/>
            <person name="Mock T."/>
            <person name="Valentin K."/>
            <person name="Verret F."/>
            <person name="Berges J.A."/>
            <person name="Brownlee C."/>
            <person name="Cadoret J.P."/>
            <person name="Chiovitti A."/>
            <person name="Choi C.J."/>
            <person name="Coesel S."/>
            <person name="De Martino A."/>
            <person name="Detter J.C."/>
            <person name="Durkin C."/>
            <person name="Falciatore A."/>
            <person name="Fournet J."/>
            <person name="Haruta M."/>
            <person name="Huysman M.J."/>
            <person name="Jenkins B.D."/>
            <person name="Jiroutova K."/>
            <person name="Jorgensen R.E."/>
            <person name="Joubert Y."/>
            <person name="Kaplan A."/>
            <person name="Kroger N."/>
            <person name="Kroth P.G."/>
            <person name="La Roche J."/>
            <person name="Lindquist E."/>
            <person name="Lommer M."/>
            <person name="Martin-Jezequel V."/>
            <person name="Lopez P.J."/>
            <person name="Lucas S."/>
            <person name="Mangogna M."/>
            <person name="McGinnis K."/>
            <person name="Medlin L.K."/>
            <person name="Montsant A."/>
            <person name="Oudot-Le Secq M.P."/>
            <person name="Napoli C."/>
            <person name="Obornik M."/>
            <person name="Parker M.S."/>
            <person name="Petit J.L."/>
            <person name="Porcel B.M."/>
            <person name="Poulsen N."/>
            <person name="Robison M."/>
            <person name="Rychlewski L."/>
            <person name="Rynearson T.A."/>
            <person name="Schmutz J."/>
            <person name="Shapiro H."/>
            <person name="Siaut M."/>
            <person name="Stanley M."/>
            <person name="Sussman M.R."/>
            <person name="Taylor A.R."/>
            <person name="Vardi A."/>
            <person name="von Dassow P."/>
            <person name="Vyverman W."/>
            <person name="Willis A."/>
            <person name="Wyrwicz L.S."/>
            <person name="Rokhsar D.S."/>
            <person name="Weissenbach J."/>
            <person name="Armbrust E.V."/>
            <person name="Green B.R."/>
            <person name="Van de Peer Y."/>
            <person name="Grigoriev I.V."/>
        </authorList>
    </citation>
    <scope>NUCLEOTIDE SEQUENCE [LARGE SCALE GENOMIC DNA]</scope>
    <source>
        <strain evidence="15 16">CCMP1335</strain>
    </source>
</reference>
<dbReference type="GO" id="GO:0005737">
    <property type="term" value="C:cytoplasm"/>
    <property type="evidence" value="ECO:0000318"/>
    <property type="project" value="GO_Central"/>
</dbReference>
<feature type="compositionally biased region" description="Low complexity" evidence="12">
    <location>
        <begin position="462"/>
        <end position="488"/>
    </location>
</feature>
<keyword evidence="3" id="KW-0808">Transferase</keyword>
<dbReference type="PANTHER" id="PTHR11042">
    <property type="entry name" value="EUKARYOTIC TRANSLATION INITIATION FACTOR 2-ALPHA KINASE EIF2-ALPHA KINASE -RELATED"/>
    <property type="match status" value="1"/>
</dbReference>
<dbReference type="eggNOG" id="KOG1035">
    <property type="taxonomic scope" value="Eukaryota"/>
</dbReference>
<proteinExistence type="inferred from homology"/>
<dbReference type="Pfam" id="PF05773">
    <property type="entry name" value="RWD"/>
    <property type="match status" value="1"/>
</dbReference>
<dbReference type="Proteomes" id="UP000001449">
    <property type="component" value="Chromosome 1"/>
</dbReference>
<dbReference type="GeneID" id="7447602"/>
<dbReference type="RefSeq" id="XP_002287103.1">
    <property type="nucleotide sequence ID" value="XM_002287067.1"/>
</dbReference>
<feature type="compositionally biased region" description="Polar residues" evidence="12">
    <location>
        <begin position="246"/>
        <end position="255"/>
    </location>
</feature>
<dbReference type="InterPro" id="IPR011009">
    <property type="entry name" value="Kinase-like_dom_sf"/>
</dbReference>
<dbReference type="GO" id="GO:0005634">
    <property type="term" value="C:nucleus"/>
    <property type="evidence" value="ECO:0000318"/>
    <property type="project" value="GO_Central"/>
</dbReference>
<dbReference type="InterPro" id="IPR045864">
    <property type="entry name" value="aa-tRNA-synth_II/BPL/LPL"/>
</dbReference>
<evidence type="ECO:0000256" key="3">
    <source>
        <dbReference type="ARBA" id="ARBA00022679"/>
    </source>
</evidence>
<feature type="compositionally biased region" description="Basic residues" evidence="12">
    <location>
        <begin position="1"/>
        <end position="10"/>
    </location>
</feature>
<dbReference type="SUPFAM" id="SSF55681">
    <property type="entry name" value="Class II aaRS and biotin synthetases"/>
    <property type="match status" value="1"/>
</dbReference>
<dbReference type="InterPro" id="IPR008271">
    <property type="entry name" value="Ser/Thr_kinase_AS"/>
</dbReference>
<dbReference type="SUPFAM" id="SSF56112">
    <property type="entry name" value="Protein kinase-like (PK-like)"/>
    <property type="match status" value="1"/>
</dbReference>
<feature type="region of interest" description="Disordered" evidence="12">
    <location>
        <begin position="231"/>
        <end position="261"/>
    </location>
</feature>
<evidence type="ECO:0000256" key="8">
    <source>
        <dbReference type="ARBA" id="ARBA00037982"/>
    </source>
</evidence>
<feature type="domain" description="Protein kinase" evidence="13">
    <location>
        <begin position="353"/>
        <end position="798"/>
    </location>
</feature>
<dbReference type="InterPro" id="IPR000719">
    <property type="entry name" value="Prot_kinase_dom"/>
</dbReference>
<dbReference type="Gene3D" id="3.30.200.20">
    <property type="entry name" value="Phosphorylase Kinase, domain 1"/>
    <property type="match status" value="1"/>
</dbReference>
<evidence type="ECO:0000256" key="4">
    <source>
        <dbReference type="ARBA" id="ARBA00022741"/>
    </source>
</evidence>
<dbReference type="STRING" id="35128.B8BSL4"/>
<evidence type="ECO:0000259" key="13">
    <source>
        <dbReference type="PROSITE" id="PS50011"/>
    </source>
</evidence>
<dbReference type="OMA" id="WFLRIND"/>
<evidence type="ECO:0000256" key="6">
    <source>
        <dbReference type="ARBA" id="ARBA00022840"/>
    </source>
</evidence>
<dbReference type="KEGG" id="tps:THAPSDRAFT_2024"/>
<dbReference type="GO" id="GO:0005524">
    <property type="term" value="F:ATP binding"/>
    <property type="evidence" value="ECO:0007669"/>
    <property type="project" value="UniProtKB-UniRule"/>
</dbReference>
<dbReference type="PROSITE" id="PS00107">
    <property type="entry name" value="PROTEIN_KINASE_ATP"/>
    <property type="match status" value="1"/>
</dbReference>
<comment type="catalytic activity">
    <reaction evidence="10">
        <text>L-seryl-[protein] + ATP = O-phospho-L-seryl-[protein] + ADP + H(+)</text>
        <dbReference type="Rhea" id="RHEA:17989"/>
        <dbReference type="Rhea" id="RHEA-COMP:9863"/>
        <dbReference type="Rhea" id="RHEA-COMP:11604"/>
        <dbReference type="ChEBI" id="CHEBI:15378"/>
        <dbReference type="ChEBI" id="CHEBI:29999"/>
        <dbReference type="ChEBI" id="CHEBI:30616"/>
        <dbReference type="ChEBI" id="CHEBI:83421"/>
        <dbReference type="ChEBI" id="CHEBI:456216"/>
        <dbReference type="EC" id="2.7.11.1"/>
    </reaction>
</comment>
<feature type="region of interest" description="Disordered" evidence="12">
    <location>
        <begin position="533"/>
        <end position="563"/>
    </location>
</feature>
<evidence type="ECO:0000256" key="10">
    <source>
        <dbReference type="ARBA" id="ARBA00048679"/>
    </source>
</evidence>
<reference evidence="15 16" key="1">
    <citation type="journal article" date="2004" name="Science">
        <title>The genome of the diatom Thalassiosira pseudonana: ecology, evolution, and metabolism.</title>
        <authorList>
            <person name="Armbrust E.V."/>
            <person name="Berges J.A."/>
            <person name="Bowler C."/>
            <person name="Green B.R."/>
            <person name="Martinez D."/>
            <person name="Putnam N.H."/>
            <person name="Zhou S."/>
            <person name="Allen A.E."/>
            <person name="Apt K.E."/>
            <person name="Bechner M."/>
            <person name="Brzezinski M.A."/>
            <person name="Chaal B.K."/>
            <person name="Chiovitti A."/>
            <person name="Davis A.K."/>
            <person name="Demarest M.S."/>
            <person name="Detter J.C."/>
            <person name="Glavina T."/>
            <person name="Goodstein D."/>
            <person name="Hadi M.Z."/>
            <person name="Hellsten U."/>
            <person name="Hildebrand M."/>
            <person name="Jenkins B.D."/>
            <person name="Jurka J."/>
            <person name="Kapitonov V.V."/>
            <person name="Kroger N."/>
            <person name="Lau W.W."/>
            <person name="Lane T.W."/>
            <person name="Larimer F.W."/>
            <person name="Lippmeier J.C."/>
            <person name="Lucas S."/>
            <person name="Medina M."/>
            <person name="Montsant A."/>
            <person name="Obornik M."/>
            <person name="Parker M.S."/>
            <person name="Palenik B."/>
            <person name="Pazour G.J."/>
            <person name="Richardson P.M."/>
            <person name="Rynearson T.A."/>
            <person name="Saito M.A."/>
            <person name="Schwartz D.C."/>
            <person name="Thamatrakoln K."/>
            <person name="Valentin K."/>
            <person name="Vardi A."/>
            <person name="Wilkerson F.P."/>
            <person name="Rokhsar D.S."/>
        </authorList>
    </citation>
    <scope>NUCLEOTIDE SEQUENCE [LARGE SCALE GENOMIC DNA]</scope>
    <source>
        <strain evidence="15 16">CCMP1335</strain>
    </source>
</reference>
<dbReference type="InterPro" id="IPR017441">
    <property type="entry name" value="Protein_kinase_ATP_BS"/>
</dbReference>
<dbReference type="SMART" id="SM00220">
    <property type="entry name" value="S_TKc"/>
    <property type="match status" value="1"/>
</dbReference>
<dbReference type="InterPro" id="IPR050339">
    <property type="entry name" value="CC_SR_Kinase"/>
</dbReference>
<dbReference type="PROSITE" id="PS50908">
    <property type="entry name" value="RWD"/>
    <property type="match status" value="1"/>
</dbReference>
<dbReference type="EMBL" id="CM000638">
    <property type="protein sequence ID" value="EED96744.1"/>
    <property type="molecule type" value="Genomic_DNA"/>
</dbReference>
<dbReference type="Gene3D" id="3.10.110.10">
    <property type="entry name" value="Ubiquitin Conjugating Enzyme"/>
    <property type="match status" value="1"/>
</dbReference>
<dbReference type="PaxDb" id="35128-Thaps2024"/>
<comment type="similarity">
    <text evidence="8">Belongs to the protein kinase superfamily. Ser/Thr protein kinase family. GCN2 subfamily.</text>
</comment>
<feature type="domain" description="RWD" evidence="14">
    <location>
        <begin position="74"/>
        <end position="207"/>
    </location>
</feature>
<evidence type="ECO:0000256" key="9">
    <source>
        <dbReference type="ARBA" id="ARBA00047899"/>
    </source>
</evidence>
<keyword evidence="4 11" id="KW-0547">Nucleotide-binding</keyword>
<comment type="catalytic activity">
    <reaction evidence="9">
        <text>L-threonyl-[protein] + ATP = O-phospho-L-threonyl-[protein] + ADP + H(+)</text>
        <dbReference type="Rhea" id="RHEA:46608"/>
        <dbReference type="Rhea" id="RHEA-COMP:11060"/>
        <dbReference type="Rhea" id="RHEA-COMP:11605"/>
        <dbReference type="ChEBI" id="CHEBI:15378"/>
        <dbReference type="ChEBI" id="CHEBI:30013"/>
        <dbReference type="ChEBI" id="CHEBI:30616"/>
        <dbReference type="ChEBI" id="CHEBI:61977"/>
        <dbReference type="ChEBI" id="CHEBI:456216"/>
        <dbReference type="EC" id="2.7.11.1"/>
    </reaction>
</comment>
<evidence type="ECO:0000256" key="12">
    <source>
        <dbReference type="SAM" id="MobiDB-lite"/>
    </source>
</evidence>
<dbReference type="Pfam" id="PF00069">
    <property type="entry name" value="Pkinase"/>
    <property type="match status" value="2"/>
</dbReference>
<feature type="region of interest" description="Disordered" evidence="12">
    <location>
        <begin position="1"/>
        <end position="40"/>
    </location>
</feature>
<keyword evidence="7" id="KW-0652">Protein synthesis inhibitor</keyword>
<dbReference type="InterPro" id="IPR006575">
    <property type="entry name" value="RWD_dom"/>
</dbReference>
<sequence>MGKKKGKKRSGSVDQAFDSVKDGTIHTSPHAQLSKATSTSVSTSAVSTSAAAKQTTAIKSNYPNDEDLSMQRHDEETVLSAIYGDDFTLEEGAWHCPLYKLRIRPPSDITDNGMNNININKSCANQSHNPNQETQSTSCELTLQIQLNRKYPYSVPLLQITNVIGISTTRIADLFQRIQNKAKECAEAGTVMGWELGQVVEEYLVEYMEKMELEREQRKRDLVGMYKVGGAGVDDNVGDEGDSSSHASENENPSSPGRDKLDSDIEKEVARQMEALDVAAQMRKRRRSFGILPLHKEEDEIDDDANGYTVDDDDFLNLSKEYNLDLDMPTSAFNGEGGDQQATPNFSRYQTDFVELAPLGRGGGGEVVQAINRLDRRIYAIKRIILESEDSHWAKVQNEKLRREVTTISRMTHKNIVRYYQAWVEGGRGMERAEEGSSSDVVLGENETVNNEDTADSKAKNSDSSNYSWDSSSSSSASTPDSDSSSNFSDDDEEDRKQQSNHDPMTHYSRSLSLDNFLEHEINNDFANPLLYYQPPIPESSQTSSKLPASTVPSNSQSQSDQRSLRQILEALVYIHGRNIIHRDLKPANIFFNDQEIKLGDFGLATTRKNATEERGVPESETDELYHTIEEDPITNSVDGGSKNLAFESMNSITGGVGTTFYMAPEQERSKTLRTKQGEGSYDSKADMFSLGILLFEMFNLQPFGTCEFFCVAFDIENRLTGSDTTPSLFTKEGVLTGDWEAAAKQRFPDTFRAKVPESAQKLILWCLERSPDSRPSAKQLLACDLLPRKVELEQRYLDEVLQTLSNPQSEQSYHQILSKLFERPNPKHVLTTFDTDVAIKATNNREIATHVFEKSLNNVKGSYWGSHSMSFSSPMSACSVAAAASTLRRAGNVGHVSGGGKEGEALRGAPQQVATVLAMNAATSAAVTGSKDVFLGFDPRVMDSLCSKLETIFLSHGAIRLRSPLLRPRDSTDFVDSSLNRPAEVLNARGSVLLLQEDLTVNFARAVSRGGVASSNVKRYDVNTVYHESDAGGHPNESLEATFDIIQDEANAKAEYLEAETILVLCRVMSLLAPPTDDARIIQFPPIVLRSPIWFLRLSHTRLADAILDLLTVPKSEAMRRSCLNIFTTSTAPNPIELCNQKRHSGKHKQKAKEQKASKLAFIDKCLDSAIENDKLPKRAARRIRTFMSHGSLPYPVDANKALDVICEASKKLHASDATSSELKDERKWLSRCFDDIIKCINHMRQLLKAMEVFGIMTAATNSKKRTMGDDLSYPAYISVDLGFRHKRLHQHGGIIYQAILLQDDFSEEEAVHNKQGTITKGLRIAEGGRYDDLVRLHRPPGNFGSVQLNTYTTVPIPLCMGVRFSVGKLVERMYQDASFCEMKARHSFLETLRRSIGYPFSDSSPIQCVVCSENGFDLGTFGERAAVASILWRNGISCEFSAQSGVMMSLLACLTSKWEWNVEMLLGICAIMNIPFVVVVVPHLFRSKHAVKVRAATMHSSSGEVYNYAGSEDFVPLSSLATYLLERLKSLKDENDDVDGSLQHLASSTADAISTVQMQSHHANVDCIYVEADQYFDNEHKQ</sequence>
<evidence type="ECO:0000256" key="2">
    <source>
        <dbReference type="ARBA" id="ARBA00022527"/>
    </source>
</evidence>
<accession>B8BSL4</accession>
<evidence type="ECO:0000256" key="7">
    <source>
        <dbReference type="ARBA" id="ARBA00023193"/>
    </source>
</evidence>
<organism evidence="15 16">
    <name type="scientific">Thalassiosira pseudonana</name>
    <name type="common">Marine diatom</name>
    <name type="synonym">Cyclotella nana</name>
    <dbReference type="NCBI Taxonomy" id="35128"/>
    <lineage>
        <taxon>Eukaryota</taxon>
        <taxon>Sar</taxon>
        <taxon>Stramenopiles</taxon>
        <taxon>Ochrophyta</taxon>
        <taxon>Bacillariophyta</taxon>
        <taxon>Coscinodiscophyceae</taxon>
        <taxon>Thalassiosirophycidae</taxon>
        <taxon>Thalassiosirales</taxon>
        <taxon>Thalassiosiraceae</taxon>
        <taxon>Thalassiosira</taxon>
    </lineage>
</organism>
<dbReference type="CDD" id="cd23823">
    <property type="entry name" value="RWD_GCN2"/>
    <property type="match status" value="1"/>
</dbReference>
<dbReference type="PROSITE" id="PS00108">
    <property type="entry name" value="PROTEIN_KINASE_ST"/>
    <property type="match status" value="1"/>
</dbReference>
<dbReference type="GO" id="GO:0004694">
    <property type="term" value="F:eukaryotic translation initiation factor 2alpha kinase activity"/>
    <property type="evidence" value="ECO:0000318"/>
    <property type="project" value="GO_Central"/>
</dbReference>
<evidence type="ECO:0000256" key="1">
    <source>
        <dbReference type="ARBA" id="ARBA00012513"/>
    </source>
</evidence>
<dbReference type="InParanoid" id="B8BSL4"/>
<feature type="region of interest" description="Disordered" evidence="12">
    <location>
        <begin position="431"/>
        <end position="508"/>
    </location>
</feature>
<dbReference type="GO" id="GO:0017148">
    <property type="term" value="P:negative regulation of translation"/>
    <property type="evidence" value="ECO:0007669"/>
    <property type="project" value="UniProtKB-KW"/>
</dbReference>
<name>B8BSL4_THAPS</name>
<dbReference type="SMART" id="SM00591">
    <property type="entry name" value="RWD"/>
    <property type="match status" value="1"/>
</dbReference>
<dbReference type="SUPFAM" id="SSF54495">
    <property type="entry name" value="UBC-like"/>
    <property type="match status" value="1"/>
</dbReference>
<dbReference type="GO" id="GO:0005829">
    <property type="term" value="C:cytosol"/>
    <property type="evidence" value="ECO:0000318"/>
    <property type="project" value="GO_Central"/>
</dbReference>
<dbReference type="InterPro" id="IPR016135">
    <property type="entry name" value="UBQ-conjugating_enzyme/RWD"/>
</dbReference>
<feature type="compositionally biased region" description="Polar residues" evidence="12">
    <location>
        <begin position="539"/>
        <end position="553"/>
    </location>
</feature>
<dbReference type="PANTHER" id="PTHR11042:SF136">
    <property type="entry name" value="EIF-2-ALPHA KINASE GCN2"/>
    <property type="match status" value="1"/>
</dbReference>
<evidence type="ECO:0000313" key="15">
    <source>
        <dbReference type="EMBL" id="EED96744.1"/>
    </source>
</evidence>
<keyword evidence="2" id="KW-0723">Serine/threonine-protein kinase</keyword>
<feature type="binding site" evidence="11">
    <location>
        <position position="382"/>
    </location>
    <ligand>
        <name>ATP</name>
        <dbReference type="ChEBI" id="CHEBI:30616"/>
    </ligand>
</feature>
<dbReference type="Gene3D" id="1.10.510.10">
    <property type="entry name" value="Transferase(Phosphotransferase) domain 1"/>
    <property type="match status" value="1"/>
</dbReference>
<dbReference type="PROSITE" id="PS50011">
    <property type="entry name" value="PROTEIN_KINASE_DOM"/>
    <property type="match status" value="1"/>
</dbReference>
<dbReference type="EC" id="2.7.11.1" evidence="1"/>
<dbReference type="HOGENOM" id="CLU_245001_0_0_1"/>
<feature type="compositionally biased region" description="Low complexity" evidence="12">
    <location>
        <begin position="554"/>
        <end position="563"/>
    </location>
</feature>
<protein>
    <recommendedName>
        <fullName evidence="1">non-specific serine/threonine protein kinase</fullName>
        <ecNumber evidence="1">2.7.11.1</ecNumber>
    </recommendedName>
</protein>
<keyword evidence="6 11" id="KW-0067">ATP-binding</keyword>
<evidence type="ECO:0000256" key="5">
    <source>
        <dbReference type="ARBA" id="ARBA00022777"/>
    </source>
</evidence>
<keyword evidence="5" id="KW-0418">Kinase</keyword>
<dbReference type="Gene3D" id="3.30.930.10">
    <property type="entry name" value="Bira Bifunctional Protein, Domain 2"/>
    <property type="match status" value="1"/>
</dbReference>
<evidence type="ECO:0000259" key="14">
    <source>
        <dbReference type="PROSITE" id="PS50908"/>
    </source>
</evidence>
<evidence type="ECO:0000256" key="11">
    <source>
        <dbReference type="PROSITE-ProRule" id="PRU10141"/>
    </source>
</evidence>